<keyword evidence="1" id="KW-0812">Transmembrane</keyword>
<accession>A0A2M4D7N1</accession>
<reference evidence="2" key="1">
    <citation type="submission" date="2018-01" db="EMBL/GenBank/DDBJ databases">
        <title>An insight into the sialome of Amazonian anophelines.</title>
        <authorList>
            <person name="Ribeiro J.M."/>
            <person name="Scarpassa V."/>
            <person name="Calvo E."/>
        </authorList>
    </citation>
    <scope>NUCLEOTIDE SEQUENCE</scope>
</reference>
<dbReference type="AlphaFoldDB" id="A0A2M4D7N1"/>
<protein>
    <submittedName>
        <fullName evidence="2">Putative secreted protein</fullName>
    </submittedName>
</protein>
<evidence type="ECO:0000256" key="1">
    <source>
        <dbReference type="SAM" id="Phobius"/>
    </source>
</evidence>
<proteinExistence type="predicted"/>
<name>A0A2M4D7N1_ANODA</name>
<keyword evidence="1" id="KW-0472">Membrane</keyword>
<feature type="transmembrane region" description="Helical" evidence="1">
    <location>
        <begin position="6"/>
        <end position="26"/>
    </location>
</feature>
<dbReference type="EMBL" id="GGFL01009333">
    <property type="protein sequence ID" value="MBW73511.1"/>
    <property type="molecule type" value="Transcribed_RNA"/>
</dbReference>
<keyword evidence="1" id="KW-1133">Transmembrane helix</keyword>
<evidence type="ECO:0000313" key="2">
    <source>
        <dbReference type="EMBL" id="MBW73511.1"/>
    </source>
</evidence>
<sequence>MLTTVARLVVIYIITKSTAIIVVIEIEPNMCIFHLMEFVVRCINSSLSLCNKVKFFRNSCGGSSIVVFSWMDNPIMDRNVLFLVTVTSLAYFSPLM</sequence>
<organism evidence="2">
    <name type="scientific">Anopheles darlingi</name>
    <name type="common">Mosquito</name>
    <dbReference type="NCBI Taxonomy" id="43151"/>
    <lineage>
        <taxon>Eukaryota</taxon>
        <taxon>Metazoa</taxon>
        <taxon>Ecdysozoa</taxon>
        <taxon>Arthropoda</taxon>
        <taxon>Hexapoda</taxon>
        <taxon>Insecta</taxon>
        <taxon>Pterygota</taxon>
        <taxon>Neoptera</taxon>
        <taxon>Endopterygota</taxon>
        <taxon>Diptera</taxon>
        <taxon>Nematocera</taxon>
        <taxon>Culicoidea</taxon>
        <taxon>Culicidae</taxon>
        <taxon>Anophelinae</taxon>
        <taxon>Anopheles</taxon>
    </lineage>
</organism>